<dbReference type="PANTHER" id="PTHR30367:SF1">
    <property type="entry name" value="MULTIDRUG RESISTANCE PROTEIN MDTN"/>
    <property type="match status" value="1"/>
</dbReference>
<comment type="caution">
    <text evidence="3">The sequence shown here is derived from an EMBL/GenBank/DDBJ whole genome shotgun (WGS) entry which is preliminary data.</text>
</comment>
<evidence type="ECO:0000313" key="3">
    <source>
        <dbReference type="EMBL" id="TYL88878.1"/>
    </source>
</evidence>
<dbReference type="InterPro" id="IPR058625">
    <property type="entry name" value="MdtA-like_BSH"/>
</dbReference>
<dbReference type="Pfam" id="PF25917">
    <property type="entry name" value="BSH_RND"/>
    <property type="match status" value="1"/>
</dbReference>
<dbReference type="EMBL" id="VSSR01000001">
    <property type="protein sequence ID" value="TYL88878.1"/>
    <property type="molecule type" value="Genomic_DNA"/>
</dbReference>
<gene>
    <name evidence="3" type="ORF">FXB38_00640</name>
</gene>
<organism evidence="3 4">
    <name type="scientific">Bradyrhizobium cytisi</name>
    <dbReference type="NCBI Taxonomy" id="515489"/>
    <lineage>
        <taxon>Bacteria</taxon>
        <taxon>Pseudomonadati</taxon>
        <taxon>Pseudomonadota</taxon>
        <taxon>Alphaproteobacteria</taxon>
        <taxon>Hyphomicrobiales</taxon>
        <taxon>Nitrobacteraceae</taxon>
        <taxon>Bradyrhizobium</taxon>
    </lineage>
</organism>
<name>A0A5S4X4C4_9BRAD</name>
<evidence type="ECO:0000256" key="1">
    <source>
        <dbReference type="SAM" id="Phobius"/>
    </source>
</evidence>
<feature type="domain" description="Multidrug resistance protein MdtA-like barrel-sandwich hybrid" evidence="2">
    <location>
        <begin position="61"/>
        <end position="178"/>
    </location>
</feature>
<sequence>MAVAILNIYLLLLFLLVHFKVVPFNLFWKVSPFIVLVLVMFGLLVPMGWGAPQGSALVVRNAVSIVPDVAGEVTDVPVVANAPLKSGDVLFKIDPTPYAAQVKAIDAQFKLAKTRLGQMTQLYERDAGRGFDVEQRQSEADQLSGQLEAAQWNLDKTIVRAPADGYVTNLALRKGARVGTLPLSPVMAFIDTSSTIIGVEINQIDARYVAPGQQVEATFKFAPGQIFAGKVESVLQAIAPGQTQTSGSAVMPKAIEAAPFVVRVRLDDAEFARRLPAGSAGTAAIYTDHVKPTHVVRRVILRQLAILNYVNPF</sequence>
<dbReference type="Gene3D" id="2.40.30.170">
    <property type="match status" value="1"/>
</dbReference>
<keyword evidence="1" id="KW-0472">Membrane</keyword>
<dbReference type="RefSeq" id="WP_148748846.1">
    <property type="nucleotide sequence ID" value="NZ_VSSR01000001.1"/>
</dbReference>
<accession>A0A5S4X4C4</accession>
<dbReference type="AlphaFoldDB" id="A0A5S4X4C4"/>
<dbReference type="OrthoDB" id="9811754at2"/>
<feature type="transmembrane region" description="Helical" evidence="1">
    <location>
        <begin position="6"/>
        <end position="26"/>
    </location>
</feature>
<dbReference type="PANTHER" id="PTHR30367">
    <property type="entry name" value="P-HYDROXYBENZOIC ACID EFFLUX PUMP SUBUNIT AAEA-RELATED"/>
    <property type="match status" value="1"/>
</dbReference>
<keyword evidence="1" id="KW-0812">Transmembrane</keyword>
<dbReference type="Gene3D" id="2.40.50.100">
    <property type="match status" value="1"/>
</dbReference>
<keyword evidence="1" id="KW-1133">Transmembrane helix</keyword>
<evidence type="ECO:0000259" key="2">
    <source>
        <dbReference type="Pfam" id="PF25917"/>
    </source>
</evidence>
<protein>
    <submittedName>
        <fullName evidence="3">HlyD family secretion protein</fullName>
    </submittedName>
</protein>
<reference evidence="3 4" key="1">
    <citation type="submission" date="2019-08" db="EMBL/GenBank/DDBJ databases">
        <title>Bradyrhizobium hipponensis sp. nov., a rhizobium isolated from a Lupinus angustifolius root nodule in Tunisia.</title>
        <authorList>
            <person name="Off K."/>
            <person name="Rejili M."/>
            <person name="Mars M."/>
            <person name="Brachmann A."/>
            <person name="Marin M."/>
        </authorList>
    </citation>
    <scope>NUCLEOTIDE SEQUENCE [LARGE SCALE GENOMIC DNA]</scope>
    <source>
        <strain evidence="3 4">CTAW11</strain>
    </source>
</reference>
<keyword evidence="4" id="KW-1185">Reference proteome</keyword>
<proteinExistence type="predicted"/>
<feature type="transmembrane region" description="Helical" evidence="1">
    <location>
        <begin position="33"/>
        <end position="51"/>
    </location>
</feature>
<dbReference type="InterPro" id="IPR050393">
    <property type="entry name" value="MFP_Efflux_Pump"/>
</dbReference>
<dbReference type="Proteomes" id="UP000324853">
    <property type="component" value="Unassembled WGS sequence"/>
</dbReference>
<dbReference type="SUPFAM" id="SSF111369">
    <property type="entry name" value="HlyD-like secretion proteins"/>
    <property type="match status" value="1"/>
</dbReference>
<evidence type="ECO:0000313" key="4">
    <source>
        <dbReference type="Proteomes" id="UP000324853"/>
    </source>
</evidence>